<evidence type="ECO:0000313" key="2">
    <source>
        <dbReference type="EMBL" id="OBY12429.1"/>
    </source>
</evidence>
<evidence type="ECO:0000256" key="1">
    <source>
        <dbReference type="SAM" id="Phobius"/>
    </source>
</evidence>
<keyword evidence="1" id="KW-1133">Transmembrane helix</keyword>
<keyword evidence="1" id="KW-0472">Membrane</keyword>
<proteinExistence type="predicted"/>
<feature type="transmembrane region" description="Helical" evidence="1">
    <location>
        <begin position="12"/>
        <end position="39"/>
    </location>
</feature>
<comment type="caution">
    <text evidence="2">The sequence shown here is derived from an EMBL/GenBank/DDBJ whole genome shotgun (WGS) entry which is preliminary data.</text>
</comment>
<evidence type="ECO:0000313" key="3">
    <source>
        <dbReference type="Proteomes" id="UP000092714"/>
    </source>
</evidence>
<dbReference type="AlphaFoldDB" id="A0A174RBS7"/>
<dbReference type="EMBL" id="MAPZ01000009">
    <property type="protein sequence ID" value="OBY12429.1"/>
    <property type="molecule type" value="Genomic_DNA"/>
</dbReference>
<feature type="transmembrane region" description="Helical" evidence="1">
    <location>
        <begin position="79"/>
        <end position="96"/>
    </location>
</feature>
<keyword evidence="1" id="KW-0812">Transmembrane</keyword>
<sequence>MSKLFNYQNLKFNKLLSIILIIATISNGIGSLLLLTPIINPLLLKKIPYTFNEIICYFILSLISFASFILILRKNKIGVFIIYLLVLIDCTYLLIIGDLTTLIPRLFLWLFLAYLLYKDKNLFK</sequence>
<accession>A0A174RBS7</accession>
<dbReference type="RefSeq" id="WP_055183563.1">
    <property type="nucleotide sequence ID" value="NZ_CABJAZ010000003.1"/>
</dbReference>
<organism evidence="2 3">
    <name type="scientific">Clostridium paraputrificum</name>
    <dbReference type="NCBI Taxonomy" id="29363"/>
    <lineage>
        <taxon>Bacteria</taxon>
        <taxon>Bacillati</taxon>
        <taxon>Bacillota</taxon>
        <taxon>Clostridia</taxon>
        <taxon>Eubacteriales</taxon>
        <taxon>Clostridiaceae</taxon>
        <taxon>Clostridium</taxon>
    </lineage>
</organism>
<name>A0A174RBS7_9CLOT</name>
<reference evidence="2 3" key="1">
    <citation type="submission" date="2016-06" db="EMBL/GenBank/DDBJ databases">
        <authorList>
            <person name="Kjaerup R.B."/>
            <person name="Dalgaard T.S."/>
            <person name="Juul-Madsen H.R."/>
        </authorList>
    </citation>
    <scope>NUCLEOTIDE SEQUENCE [LARGE SCALE GENOMIC DNA]</scope>
    <source>
        <strain evidence="2 3">373-A1</strain>
    </source>
</reference>
<keyword evidence="3" id="KW-1185">Reference proteome</keyword>
<gene>
    <name evidence="2" type="ORF">CP373A1_02210</name>
</gene>
<feature type="transmembrane region" description="Helical" evidence="1">
    <location>
        <begin position="102"/>
        <end position="117"/>
    </location>
</feature>
<feature type="transmembrane region" description="Helical" evidence="1">
    <location>
        <begin position="51"/>
        <end position="72"/>
    </location>
</feature>
<protein>
    <submittedName>
        <fullName evidence="2">Uncharacterized protein</fullName>
    </submittedName>
</protein>
<dbReference type="Proteomes" id="UP000092714">
    <property type="component" value="Unassembled WGS sequence"/>
</dbReference>